<feature type="non-terminal residue" evidence="1">
    <location>
        <position position="1"/>
    </location>
</feature>
<keyword evidence="2" id="KW-1185">Reference proteome</keyword>
<reference evidence="2" key="1">
    <citation type="submission" date="2023-01" db="EMBL/GenBank/DDBJ databases">
        <title>Key to firefly adult light organ development and bioluminescence: homeobox transcription factors regulate luciferase expression and transportation to peroxisome.</title>
        <authorList>
            <person name="Fu X."/>
        </authorList>
    </citation>
    <scope>NUCLEOTIDE SEQUENCE [LARGE SCALE GENOMIC DNA]</scope>
</reference>
<organism evidence="1 2">
    <name type="scientific">Aquatica leii</name>
    <dbReference type="NCBI Taxonomy" id="1421715"/>
    <lineage>
        <taxon>Eukaryota</taxon>
        <taxon>Metazoa</taxon>
        <taxon>Ecdysozoa</taxon>
        <taxon>Arthropoda</taxon>
        <taxon>Hexapoda</taxon>
        <taxon>Insecta</taxon>
        <taxon>Pterygota</taxon>
        <taxon>Neoptera</taxon>
        <taxon>Endopterygota</taxon>
        <taxon>Coleoptera</taxon>
        <taxon>Polyphaga</taxon>
        <taxon>Elateriformia</taxon>
        <taxon>Elateroidea</taxon>
        <taxon>Lampyridae</taxon>
        <taxon>Luciolinae</taxon>
        <taxon>Aquatica</taxon>
    </lineage>
</organism>
<evidence type="ECO:0000313" key="2">
    <source>
        <dbReference type="Proteomes" id="UP001353858"/>
    </source>
</evidence>
<gene>
    <name evidence="1" type="ORF">RN001_003571</name>
</gene>
<dbReference type="AlphaFoldDB" id="A0AAN7QBT1"/>
<dbReference type="EMBL" id="JARPUR010000001">
    <property type="protein sequence ID" value="KAK4887300.1"/>
    <property type="molecule type" value="Genomic_DNA"/>
</dbReference>
<accession>A0AAN7QBT1</accession>
<proteinExistence type="predicted"/>
<dbReference type="Proteomes" id="UP001353858">
    <property type="component" value="Unassembled WGS sequence"/>
</dbReference>
<comment type="caution">
    <text evidence="1">The sequence shown here is derived from an EMBL/GenBank/DDBJ whole genome shotgun (WGS) entry which is preliminary data.</text>
</comment>
<name>A0AAN7QBT1_9COLE</name>
<evidence type="ECO:0000313" key="1">
    <source>
        <dbReference type="EMBL" id="KAK4887300.1"/>
    </source>
</evidence>
<protein>
    <submittedName>
        <fullName evidence="1">Uncharacterized protein</fullName>
    </submittedName>
</protein>
<sequence length="193" mass="22245">KGKKKSTEVLTDTPIYERLRVENYNKASKLRKNNAAEVKRKCFDQNRHQLIVKKPKLREIVDVSSSEEDDMNLSDLTDSDDVDWCEEIDDIVKDSQDLSDISAQSFVLVKFPTKKTCKYYVGKVLKKISNQEYEINFLRKQGNAFVFPTVEDANIVLLKDIELRLPDPNLSGGTARTRTTYRFAIDLSLYNVN</sequence>